<dbReference type="GO" id="GO:0008094">
    <property type="term" value="F:ATP-dependent activity, acting on DNA"/>
    <property type="evidence" value="ECO:0007669"/>
    <property type="project" value="TreeGrafter"/>
</dbReference>
<keyword evidence="3" id="KW-0067">ATP-binding</keyword>
<sequence>MSELDLHLAYVPASLNVPCVRCGAPIKHDVVAIGARPPPLPTHLWAHWTCTTYNERRNMVAVVAMPGYYELNEDHQRQLVEDVDVARFESPCGRQTSPNSCTVARNGPFTPLSGDLLGAMYYMSMYDTYTAGGAPASTSQDIHVAAPPSVQPRTIPASSPEYLERTSAELSTSGPVTPRQGRCIDRAPWRYSKPVTSPNNPFMPYERQAAVPLHSGVQPVSPVTVDSHLHHVVSPQQPGLANLSADDSVLQSGALARCLEMEQTTLTPGDVAREFWRAVAESVKMMFVNALTGARSTIAPTLGAGGVLQRVAGRDCSAVICALIWATKQRMHGPLVSGITLILVPKHALMPWKACLAKYPGLRVYVNAKRIPGVHELPVTDVVVTTFAALKSCESVTWERLVIDEGDFLLDQKALYYSAVQRLKARSRWMLPARPLDVRNEMQLRSLCAALHLFGSLSEDFQTNGRLLATHRSAIVDKIVV</sequence>
<organism evidence="5 6">
    <name type="scientific">Exidia glandulosa HHB12029</name>
    <dbReference type="NCBI Taxonomy" id="1314781"/>
    <lineage>
        <taxon>Eukaryota</taxon>
        <taxon>Fungi</taxon>
        <taxon>Dikarya</taxon>
        <taxon>Basidiomycota</taxon>
        <taxon>Agaricomycotina</taxon>
        <taxon>Agaricomycetes</taxon>
        <taxon>Auriculariales</taxon>
        <taxon>Exidiaceae</taxon>
        <taxon>Exidia</taxon>
    </lineage>
</organism>
<dbReference type="EMBL" id="KV425887">
    <property type="protein sequence ID" value="KZW02614.1"/>
    <property type="molecule type" value="Genomic_DNA"/>
</dbReference>
<protein>
    <recommendedName>
        <fullName evidence="4">SNF2 N-terminal domain-containing protein</fullName>
    </recommendedName>
</protein>
<dbReference type="InterPro" id="IPR050628">
    <property type="entry name" value="SNF2_RAD54_helicase_TF"/>
</dbReference>
<dbReference type="GO" id="GO:0016787">
    <property type="term" value="F:hydrolase activity"/>
    <property type="evidence" value="ECO:0007669"/>
    <property type="project" value="UniProtKB-KW"/>
</dbReference>
<dbReference type="GO" id="GO:0005524">
    <property type="term" value="F:ATP binding"/>
    <property type="evidence" value="ECO:0007669"/>
    <property type="project" value="UniProtKB-KW"/>
</dbReference>
<dbReference type="InParanoid" id="A0A165PSQ5"/>
<dbReference type="GO" id="GO:0006281">
    <property type="term" value="P:DNA repair"/>
    <property type="evidence" value="ECO:0007669"/>
    <property type="project" value="TreeGrafter"/>
</dbReference>
<evidence type="ECO:0000259" key="4">
    <source>
        <dbReference type="Pfam" id="PF00176"/>
    </source>
</evidence>
<gene>
    <name evidence="5" type="ORF">EXIGLDRAFT_829143</name>
</gene>
<dbReference type="InterPro" id="IPR000330">
    <property type="entry name" value="SNF2_N"/>
</dbReference>
<dbReference type="PANTHER" id="PTHR45626">
    <property type="entry name" value="TRANSCRIPTION TERMINATION FACTOR 2-RELATED"/>
    <property type="match status" value="1"/>
</dbReference>
<dbReference type="AlphaFoldDB" id="A0A165PSQ5"/>
<dbReference type="InterPro" id="IPR038718">
    <property type="entry name" value="SNF2-like_sf"/>
</dbReference>
<dbReference type="STRING" id="1314781.A0A165PSQ5"/>
<accession>A0A165PSQ5</accession>
<proteinExistence type="predicted"/>
<keyword evidence="1" id="KW-0547">Nucleotide-binding</keyword>
<name>A0A165PSQ5_EXIGL</name>
<keyword evidence="2" id="KW-0378">Hydrolase</keyword>
<reference evidence="5 6" key="1">
    <citation type="journal article" date="2016" name="Mol. Biol. Evol.">
        <title>Comparative Genomics of Early-Diverging Mushroom-Forming Fungi Provides Insights into the Origins of Lignocellulose Decay Capabilities.</title>
        <authorList>
            <person name="Nagy L.G."/>
            <person name="Riley R."/>
            <person name="Tritt A."/>
            <person name="Adam C."/>
            <person name="Daum C."/>
            <person name="Floudas D."/>
            <person name="Sun H."/>
            <person name="Yadav J.S."/>
            <person name="Pangilinan J."/>
            <person name="Larsson K.H."/>
            <person name="Matsuura K."/>
            <person name="Barry K."/>
            <person name="Labutti K."/>
            <person name="Kuo R."/>
            <person name="Ohm R.A."/>
            <person name="Bhattacharya S.S."/>
            <person name="Shirouzu T."/>
            <person name="Yoshinaga Y."/>
            <person name="Martin F.M."/>
            <person name="Grigoriev I.V."/>
            <person name="Hibbett D.S."/>
        </authorList>
    </citation>
    <scope>NUCLEOTIDE SEQUENCE [LARGE SCALE GENOMIC DNA]</scope>
    <source>
        <strain evidence="5 6">HHB12029</strain>
    </source>
</reference>
<feature type="domain" description="SNF2 N-terminal" evidence="4">
    <location>
        <begin position="322"/>
        <end position="448"/>
    </location>
</feature>
<dbReference type="GO" id="GO:0005634">
    <property type="term" value="C:nucleus"/>
    <property type="evidence" value="ECO:0007669"/>
    <property type="project" value="TreeGrafter"/>
</dbReference>
<evidence type="ECO:0000313" key="5">
    <source>
        <dbReference type="EMBL" id="KZW02614.1"/>
    </source>
</evidence>
<keyword evidence="6" id="KW-1185">Reference proteome</keyword>
<dbReference type="Gene3D" id="3.40.50.10810">
    <property type="entry name" value="Tandem AAA-ATPase domain"/>
    <property type="match status" value="1"/>
</dbReference>
<dbReference type="SUPFAM" id="SSF52540">
    <property type="entry name" value="P-loop containing nucleoside triphosphate hydrolases"/>
    <property type="match status" value="1"/>
</dbReference>
<dbReference type="Proteomes" id="UP000077266">
    <property type="component" value="Unassembled WGS sequence"/>
</dbReference>
<dbReference type="InterPro" id="IPR027417">
    <property type="entry name" value="P-loop_NTPase"/>
</dbReference>
<evidence type="ECO:0000256" key="1">
    <source>
        <dbReference type="ARBA" id="ARBA00022741"/>
    </source>
</evidence>
<evidence type="ECO:0000256" key="2">
    <source>
        <dbReference type="ARBA" id="ARBA00022801"/>
    </source>
</evidence>
<dbReference type="Pfam" id="PF00176">
    <property type="entry name" value="SNF2-rel_dom"/>
    <property type="match status" value="1"/>
</dbReference>
<evidence type="ECO:0000256" key="3">
    <source>
        <dbReference type="ARBA" id="ARBA00022840"/>
    </source>
</evidence>
<evidence type="ECO:0000313" key="6">
    <source>
        <dbReference type="Proteomes" id="UP000077266"/>
    </source>
</evidence>